<proteinExistence type="predicted"/>
<dbReference type="InterPro" id="IPR011990">
    <property type="entry name" value="TPR-like_helical_dom_sf"/>
</dbReference>
<dbReference type="Proteomes" id="UP001203297">
    <property type="component" value="Unassembled WGS sequence"/>
</dbReference>
<dbReference type="Gene3D" id="1.25.40.10">
    <property type="entry name" value="Tetratricopeptide repeat domain"/>
    <property type="match status" value="1"/>
</dbReference>
<dbReference type="Pfam" id="PF12770">
    <property type="entry name" value="CHAT"/>
    <property type="match status" value="1"/>
</dbReference>
<evidence type="ECO:0000259" key="1">
    <source>
        <dbReference type="Pfam" id="PF12770"/>
    </source>
</evidence>
<gene>
    <name evidence="2" type="ORF">B0F90DRAFT_1671232</name>
</gene>
<keyword evidence="3" id="KW-1185">Reference proteome</keyword>
<evidence type="ECO:0000313" key="2">
    <source>
        <dbReference type="EMBL" id="KAI0292213.1"/>
    </source>
</evidence>
<dbReference type="InterPro" id="IPR024983">
    <property type="entry name" value="CHAT_dom"/>
</dbReference>
<sequence>MAQEPSIMELDQIITSHQRALSRIPRSHPAYTAYIHLLATLRFNCYELSEQKEDLDKSILHYTEAIFLPPSWGFYLNVVQVFFQLVLSLFHRSEKFEQPEDAKCVVEYLRYLRGLPLDTYEVPHEVVTTSLVQALAFQVELEAGGTGDIEEMVILCQELLTCHSSADYPTHAISALVPAILCKFCQGKQVQPLDGIIKCLRDALKIFPPGFHLVLLGLAASLIIRFGTNYSNGDYDEAMTLLESVIASNPPRESASASQAIASTMATTLACLRASIYPNPQYLEEANSRLRALLSSSSLDSDLRHSFTHGMAILAEGRFNSFGLMEAFQEAHSYTSEMVNLASSSAYGTFEENIDNVEAVRAAYPMAVVEEKIQNIRKLIFKTPPRSSEHNACLQRLADWYRTKFSRTNDIADLEEVIKCRRVLLASADTSHPFGFEPAQLLGFDLYMAFECSNKMEYLDESIAVHRDVLKMQSAQPFRFKVIQQLVASLSKRIKLLGHRQDLDEIIELIPFGVNDRFAKVSDRFALSCFWASIARSARHPSVSVAYEKAMSLIQSSLVSAPTLQIQHSLLVSMRGVGDKMPLDYASYQIDMGQFTQAIETLERGRALLWSEMRGLRNSMDQLSEFNSPLAMKLAAINQDLESLTMSVTPSGTIEISNGGSQVDDGMDPFGRLVVKQQKLLEERDALVSQIQDLPRFGDFLKMPSFETIRFAASHGPVIIINHNKWRSDILILVQDSPPSLIPTTNDFYQRANKLRDRLVVARKEGLDSERYGRTLRSVLEGLYNLVGRPVIDRLCALGVPEQSRIWWCPTSVFCSLPLHAMGPIPSNDGVKRYFSDLYIPSYTPTLSALIESRKPSSQMSYQPSLLLVAHPDASLPGALGEMEVIQSLNSQVPVSTLSGKNATPAAVVEGLRHHGFAHFVCHGILETGKPFDASFKLYEDERLTLLDIVRSRLPAAEFAFLSACHTAELTDESIADEGLHLTAAVQYCGFRSVVGTMWEMADIDGRELAENFYKSMFSGNGQG</sequence>
<reference evidence="2" key="1">
    <citation type="journal article" date="2022" name="New Phytol.">
        <title>Evolutionary transition to the ectomycorrhizal habit in the genomes of a hyperdiverse lineage of mushroom-forming fungi.</title>
        <authorList>
            <person name="Looney B."/>
            <person name="Miyauchi S."/>
            <person name="Morin E."/>
            <person name="Drula E."/>
            <person name="Courty P.E."/>
            <person name="Kohler A."/>
            <person name="Kuo A."/>
            <person name="LaButti K."/>
            <person name="Pangilinan J."/>
            <person name="Lipzen A."/>
            <person name="Riley R."/>
            <person name="Andreopoulos W."/>
            <person name="He G."/>
            <person name="Johnson J."/>
            <person name="Nolan M."/>
            <person name="Tritt A."/>
            <person name="Barry K.W."/>
            <person name="Grigoriev I.V."/>
            <person name="Nagy L.G."/>
            <person name="Hibbett D."/>
            <person name="Henrissat B."/>
            <person name="Matheny P.B."/>
            <person name="Labbe J."/>
            <person name="Martin F.M."/>
        </authorList>
    </citation>
    <scope>NUCLEOTIDE SEQUENCE</scope>
    <source>
        <strain evidence="2">BPL690</strain>
    </source>
</reference>
<protein>
    <submittedName>
        <fullName evidence="2">CHAT domain-containing protein</fullName>
    </submittedName>
</protein>
<organism evidence="2 3">
    <name type="scientific">Multifurca ochricompacta</name>
    <dbReference type="NCBI Taxonomy" id="376703"/>
    <lineage>
        <taxon>Eukaryota</taxon>
        <taxon>Fungi</taxon>
        <taxon>Dikarya</taxon>
        <taxon>Basidiomycota</taxon>
        <taxon>Agaricomycotina</taxon>
        <taxon>Agaricomycetes</taxon>
        <taxon>Russulales</taxon>
        <taxon>Russulaceae</taxon>
        <taxon>Multifurca</taxon>
    </lineage>
</organism>
<feature type="domain" description="CHAT" evidence="1">
    <location>
        <begin position="779"/>
        <end position="1019"/>
    </location>
</feature>
<dbReference type="AlphaFoldDB" id="A0AAD4LVG5"/>
<evidence type="ECO:0000313" key="3">
    <source>
        <dbReference type="Proteomes" id="UP001203297"/>
    </source>
</evidence>
<comment type="caution">
    <text evidence="2">The sequence shown here is derived from an EMBL/GenBank/DDBJ whole genome shotgun (WGS) entry which is preliminary data.</text>
</comment>
<dbReference type="EMBL" id="WTXG01000128">
    <property type="protein sequence ID" value="KAI0292213.1"/>
    <property type="molecule type" value="Genomic_DNA"/>
</dbReference>
<name>A0AAD4LVG5_9AGAM</name>
<accession>A0AAD4LVG5</accession>